<keyword evidence="5" id="KW-0460">Magnesium</keyword>
<feature type="binding site" evidence="4">
    <location>
        <begin position="133"/>
        <end position="141"/>
    </location>
    <ligand>
        <name>ATP</name>
        <dbReference type="ChEBI" id="CHEBI:30616"/>
    </ligand>
</feature>
<dbReference type="InterPro" id="IPR024185">
    <property type="entry name" value="FTHF_cligase-like_sf"/>
</dbReference>
<dbReference type="Gene3D" id="3.40.50.10420">
    <property type="entry name" value="NagB/RpiA/CoA transferase-like"/>
    <property type="match status" value="1"/>
</dbReference>
<dbReference type="InterPro" id="IPR002698">
    <property type="entry name" value="FTHF_cligase"/>
</dbReference>
<sequence length="193" mass="21312">MAAPQISEIDLQKKELRRQMAERRNAASRDMKAALLHRLHNVIEAQSASVIAAVWPLPGEIDLRPLCFQLLKAGRRIGLPETPPKGHPLIFREWKEGVSMCEGRFGTSYPDGPEVIPDLVLVPFLAFDRAGYRLGYGGGYYDRTLAELKVPAIGYGFSIQEIAALPAGPYDIPLSVIVTEKETIETGFHNSKG</sequence>
<comment type="similarity">
    <text evidence="1 5">Belongs to the 5-formyltetrahydrofolate cyclo-ligase family.</text>
</comment>
<evidence type="ECO:0000256" key="3">
    <source>
        <dbReference type="ARBA" id="ARBA00022840"/>
    </source>
</evidence>
<evidence type="ECO:0000256" key="1">
    <source>
        <dbReference type="ARBA" id="ARBA00010638"/>
    </source>
</evidence>
<gene>
    <name evidence="6" type="ORF">HKD32_10780</name>
</gene>
<dbReference type="PANTHER" id="PTHR23407">
    <property type="entry name" value="ATPASE INHIBITOR/5-FORMYLTETRAHYDROFOLATE CYCLO-LIGASE"/>
    <property type="match status" value="1"/>
</dbReference>
<dbReference type="PIRSF" id="PIRSF006806">
    <property type="entry name" value="FTHF_cligase"/>
    <property type="match status" value="1"/>
</dbReference>
<dbReference type="NCBIfam" id="TIGR02727">
    <property type="entry name" value="MTHFS_bact"/>
    <property type="match status" value="1"/>
</dbReference>
<proteinExistence type="inferred from homology"/>
<dbReference type="Proteomes" id="UP000661006">
    <property type="component" value="Unassembled WGS sequence"/>
</dbReference>
<accession>A0A9Q2FLX3</accession>
<dbReference type="GO" id="GO:0005524">
    <property type="term" value="F:ATP binding"/>
    <property type="evidence" value="ECO:0007669"/>
    <property type="project" value="UniProtKB-KW"/>
</dbReference>
<dbReference type="EC" id="6.3.3.2" evidence="5"/>
<evidence type="ECO:0000256" key="4">
    <source>
        <dbReference type="PIRSR" id="PIRSR006806-1"/>
    </source>
</evidence>
<protein>
    <recommendedName>
        <fullName evidence="5">5-formyltetrahydrofolate cyclo-ligase</fullName>
        <ecNumber evidence="5">6.3.3.2</ecNumber>
    </recommendedName>
</protein>
<dbReference type="GO" id="GO:0009396">
    <property type="term" value="P:folic acid-containing compound biosynthetic process"/>
    <property type="evidence" value="ECO:0007669"/>
    <property type="project" value="TreeGrafter"/>
</dbReference>
<keyword evidence="5" id="KW-0479">Metal-binding</keyword>
<reference evidence="6" key="2">
    <citation type="submission" date="2020-11" db="EMBL/GenBank/DDBJ databases">
        <title>Description of novel Gluconobacter species.</title>
        <authorList>
            <person name="Cleenwerck I."/>
            <person name="Cnockaert M."/>
            <person name="Borremans W."/>
            <person name="Wieme A.D."/>
            <person name="De Vuyst L."/>
            <person name="Vandamme P."/>
        </authorList>
    </citation>
    <scope>NUCLEOTIDE SEQUENCE</scope>
    <source>
        <strain evidence="6">R71697</strain>
    </source>
</reference>
<keyword evidence="2 4" id="KW-0547">Nucleotide-binding</keyword>
<dbReference type="GO" id="GO:0035999">
    <property type="term" value="P:tetrahydrofolate interconversion"/>
    <property type="evidence" value="ECO:0007669"/>
    <property type="project" value="TreeGrafter"/>
</dbReference>
<organism evidence="6 7">
    <name type="scientific">Gluconobacter japonicus</name>
    <dbReference type="NCBI Taxonomy" id="376620"/>
    <lineage>
        <taxon>Bacteria</taxon>
        <taxon>Pseudomonadati</taxon>
        <taxon>Pseudomonadota</taxon>
        <taxon>Alphaproteobacteria</taxon>
        <taxon>Acetobacterales</taxon>
        <taxon>Acetobacteraceae</taxon>
        <taxon>Gluconobacter</taxon>
    </lineage>
</organism>
<evidence type="ECO:0000313" key="7">
    <source>
        <dbReference type="Proteomes" id="UP000661006"/>
    </source>
</evidence>
<dbReference type="EMBL" id="JABCQN010000004">
    <property type="protein sequence ID" value="MBF0871329.1"/>
    <property type="molecule type" value="Genomic_DNA"/>
</dbReference>
<keyword evidence="6" id="KW-0436">Ligase</keyword>
<dbReference type="GO" id="GO:0046872">
    <property type="term" value="F:metal ion binding"/>
    <property type="evidence" value="ECO:0007669"/>
    <property type="project" value="UniProtKB-KW"/>
</dbReference>
<dbReference type="GO" id="GO:0030272">
    <property type="term" value="F:5-formyltetrahydrofolate cyclo-ligase activity"/>
    <property type="evidence" value="ECO:0007669"/>
    <property type="project" value="UniProtKB-EC"/>
</dbReference>
<evidence type="ECO:0000313" key="6">
    <source>
        <dbReference type="EMBL" id="MBF0871329.1"/>
    </source>
</evidence>
<evidence type="ECO:0000256" key="5">
    <source>
        <dbReference type="RuleBase" id="RU361279"/>
    </source>
</evidence>
<dbReference type="SUPFAM" id="SSF100950">
    <property type="entry name" value="NagB/RpiA/CoA transferase-like"/>
    <property type="match status" value="1"/>
</dbReference>
<comment type="caution">
    <text evidence="6">The sequence shown here is derived from an EMBL/GenBank/DDBJ whole genome shotgun (WGS) entry which is preliminary data.</text>
</comment>
<dbReference type="GeneID" id="81475184"/>
<comment type="catalytic activity">
    <reaction evidence="5">
        <text>(6S)-5-formyl-5,6,7,8-tetrahydrofolate + ATP = (6R)-5,10-methenyltetrahydrofolate + ADP + phosphate</text>
        <dbReference type="Rhea" id="RHEA:10488"/>
        <dbReference type="ChEBI" id="CHEBI:30616"/>
        <dbReference type="ChEBI" id="CHEBI:43474"/>
        <dbReference type="ChEBI" id="CHEBI:57455"/>
        <dbReference type="ChEBI" id="CHEBI:57457"/>
        <dbReference type="ChEBI" id="CHEBI:456216"/>
        <dbReference type="EC" id="6.3.3.2"/>
    </reaction>
</comment>
<dbReference type="PANTHER" id="PTHR23407:SF1">
    <property type="entry name" value="5-FORMYLTETRAHYDROFOLATE CYCLO-LIGASE"/>
    <property type="match status" value="1"/>
</dbReference>
<dbReference type="InterPro" id="IPR037171">
    <property type="entry name" value="NagB/RpiA_transferase-like"/>
</dbReference>
<name>A0A9Q2FLX3_GLUJA</name>
<feature type="binding site" evidence="4">
    <location>
        <begin position="13"/>
        <end position="17"/>
    </location>
    <ligand>
        <name>ATP</name>
        <dbReference type="ChEBI" id="CHEBI:30616"/>
    </ligand>
</feature>
<keyword evidence="3 4" id="KW-0067">ATP-binding</keyword>
<reference evidence="6" key="1">
    <citation type="submission" date="2020-04" db="EMBL/GenBank/DDBJ databases">
        <authorList>
            <person name="Sombolestani A."/>
        </authorList>
    </citation>
    <scope>NUCLEOTIDE SEQUENCE</scope>
    <source>
        <strain evidence="6">R71697</strain>
    </source>
</reference>
<dbReference type="RefSeq" id="WP_194257963.1">
    <property type="nucleotide sequence ID" value="NZ_JABCQN010000004.1"/>
</dbReference>
<dbReference type="AlphaFoldDB" id="A0A9Q2FLX3"/>
<feature type="binding site" evidence="4">
    <location>
        <position position="60"/>
    </location>
    <ligand>
        <name>substrate</name>
    </ligand>
</feature>
<comment type="cofactor">
    <cofactor evidence="5">
        <name>Mg(2+)</name>
        <dbReference type="ChEBI" id="CHEBI:18420"/>
    </cofactor>
</comment>
<evidence type="ECO:0000256" key="2">
    <source>
        <dbReference type="ARBA" id="ARBA00022741"/>
    </source>
</evidence>
<dbReference type="Pfam" id="PF01812">
    <property type="entry name" value="5-FTHF_cyc-lig"/>
    <property type="match status" value="1"/>
</dbReference>